<evidence type="ECO:0000259" key="3">
    <source>
        <dbReference type="PROSITE" id="PS50006"/>
    </source>
</evidence>
<reference evidence="5" key="1">
    <citation type="submission" date="2011-04" db="EMBL/GenBank/DDBJ databases">
        <title>Complete sequence of Cellvibrio gilvus ATCC 13127.</title>
        <authorList>
            <person name="Lucas S."/>
            <person name="Han J."/>
            <person name="Lapidus A."/>
            <person name="Cheng J.-F."/>
            <person name="Goodwin L."/>
            <person name="Pitluck S."/>
            <person name="Peters L."/>
            <person name="Munk A."/>
            <person name="Detter J.C."/>
            <person name="Han C."/>
            <person name="Tapia R."/>
            <person name="Land M."/>
            <person name="Hauser L."/>
            <person name="Kyrpides N."/>
            <person name="Ivanova N."/>
            <person name="Ovchinnikova G."/>
            <person name="Pagani I."/>
            <person name="Mead D."/>
            <person name="Brumm P."/>
            <person name="Woyke T."/>
        </authorList>
    </citation>
    <scope>NUCLEOTIDE SEQUENCE [LARGE SCALE GENOMIC DNA]</scope>
    <source>
        <strain evidence="5">ATCC 13127 / NRRL B-14078</strain>
    </source>
</reference>
<name>F8A4E2_CELGA</name>
<dbReference type="InterPro" id="IPR059113">
    <property type="entry name" value="Znf_ribbon"/>
</dbReference>
<dbReference type="STRING" id="593907.Celgi_1529"/>
<feature type="domain" description="FHA" evidence="3">
    <location>
        <begin position="191"/>
        <end position="241"/>
    </location>
</feature>
<dbReference type="SMART" id="SM00240">
    <property type="entry name" value="FHA"/>
    <property type="match status" value="1"/>
</dbReference>
<accession>F8A4E2</accession>
<keyword evidence="1" id="KW-0597">Phosphoprotein</keyword>
<dbReference type="HOGENOM" id="CLU_031794_0_0_11"/>
<evidence type="ECO:0000313" key="4">
    <source>
        <dbReference type="EMBL" id="AEI12048.1"/>
    </source>
</evidence>
<gene>
    <name evidence="4" type="ordered locus">Celgi_1529</name>
</gene>
<dbReference type="EMBL" id="CP002665">
    <property type="protein sequence ID" value="AEI12048.1"/>
    <property type="molecule type" value="Genomic_DNA"/>
</dbReference>
<evidence type="ECO:0000256" key="2">
    <source>
        <dbReference type="SAM" id="MobiDB-lite"/>
    </source>
</evidence>
<dbReference type="InterPro" id="IPR008984">
    <property type="entry name" value="SMAD_FHA_dom_sf"/>
</dbReference>
<evidence type="ECO:0000256" key="1">
    <source>
        <dbReference type="ARBA" id="ARBA00022553"/>
    </source>
</evidence>
<dbReference type="InterPro" id="IPR000253">
    <property type="entry name" value="FHA_dom"/>
</dbReference>
<dbReference type="AlphaFoldDB" id="F8A4E2"/>
<dbReference type="KEGG" id="cga:Celgi_1529"/>
<dbReference type="SUPFAM" id="SSF49879">
    <property type="entry name" value="SMAD/FHA domain"/>
    <property type="match status" value="1"/>
</dbReference>
<dbReference type="Pfam" id="PF13248">
    <property type="entry name" value="Zn_ribbon_3"/>
    <property type="match status" value="1"/>
</dbReference>
<feature type="compositionally biased region" description="Low complexity" evidence="2">
    <location>
        <begin position="111"/>
        <end position="134"/>
    </location>
</feature>
<sequence length="285" mass="28963">MSVLCPDGHRSQATDYCDVCGAPIPHAPVAPTAPPTSASTATSTGASTGAATACPHCGSPAAAGALFCENCGYDFTTGATPSPIPPGAPVAVPVEPTTGAVPAVVAAGARATPDPDGVAPGAAAPPQAAAEDPAPGVPQEASALPTPTIPGGEVWVAEVWVDPDWYALQTPEDPLPSVGLPQLVTLRTRSALVGRPSVSRNIHPQVDCGSDSGVSRRHCQLSTDGQRWWVEDLQSSNGTHVARVGDPLPTTPIPPGQRVELQDGDRVYVGAWTRIVVREALPGEV</sequence>
<proteinExistence type="predicted"/>
<protein>
    <submittedName>
        <fullName evidence="4">Forkhead-associated protein</fullName>
    </submittedName>
</protein>
<dbReference type="Pfam" id="PF00498">
    <property type="entry name" value="FHA"/>
    <property type="match status" value="1"/>
</dbReference>
<evidence type="ECO:0000313" key="5">
    <source>
        <dbReference type="Proteomes" id="UP000000485"/>
    </source>
</evidence>
<feature type="region of interest" description="Disordered" evidence="2">
    <location>
        <begin position="111"/>
        <end position="149"/>
    </location>
</feature>
<dbReference type="PROSITE" id="PS50006">
    <property type="entry name" value="FHA_DOMAIN"/>
    <property type="match status" value="1"/>
</dbReference>
<dbReference type="eggNOG" id="COG1716">
    <property type="taxonomic scope" value="Bacteria"/>
</dbReference>
<organism evidence="4 5">
    <name type="scientific">Cellulomonas gilvus (strain ATCC 13127 / NRRL B-14078)</name>
    <name type="common">Cellvibrio gilvus</name>
    <dbReference type="NCBI Taxonomy" id="593907"/>
    <lineage>
        <taxon>Bacteria</taxon>
        <taxon>Bacillati</taxon>
        <taxon>Actinomycetota</taxon>
        <taxon>Actinomycetes</taxon>
        <taxon>Micrococcales</taxon>
        <taxon>Cellulomonadaceae</taxon>
        <taxon>Cellulomonas</taxon>
    </lineage>
</organism>
<dbReference type="Proteomes" id="UP000000485">
    <property type="component" value="Chromosome"/>
</dbReference>
<dbReference type="Gene3D" id="2.60.200.20">
    <property type="match status" value="1"/>
</dbReference>
<dbReference type="CDD" id="cd00060">
    <property type="entry name" value="FHA"/>
    <property type="match status" value="1"/>
</dbReference>
<keyword evidence="5" id="KW-1185">Reference proteome</keyword>
<dbReference type="OrthoDB" id="5111283at2"/>